<dbReference type="PANTHER" id="PTHR13414">
    <property type="entry name" value="HUEL-CATION TRANSPORTER"/>
    <property type="match status" value="1"/>
</dbReference>
<gene>
    <name evidence="11" type="ORF">A1A1_02660</name>
    <name evidence="10" type="ORF">BBH88_15125</name>
</gene>
<dbReference type="InterPro" id="IPR027470">
    <property type="entry name" value="Cation_efflux_CTD"/>
</dbReference>
<dbReference type="OrthoDB" id="9806522at2"/>
<dbReference type="GO" id="GO:0016020">
    <property type="term" value="C:membrane"/>
    <property type="evidence" value="ECO:0007669"/>
    <property type="project" value="UniProtKB-SubCell"/>
</dbReference>
<dbReference type="InterPro" id="IPR058533">
    <property type="entry name" value="Cation_efflux_TM"/>
</dbReference>
<feature type="region of interest" description="Disordered" evidence="6">
    <location>
        <begin position="316"/>
        <end position="340"/>
    </location>
</feature>
<dbReference type="SUPFAM" id="SSF160240">
    <property type="entry name" value="Cation efflux protein cytoplasmic domain-like"/>
    <property type="match status" value="1"/>
</dbReference>
<feature type="transmembrane region" description="Helical" evidence="7">
    <location>
        <begin position="203"/>
        <end position="222"/>
    </location>
</feature>
<evidence type="ECO:0000313" key="12">
    <source>
        <dbReference type="Proteomes" id="UP000004725"/>
    </source>
</evidence>
<keyword evidence="13" id="KW-1185">Reference proteome</keyword>
<dbReference type="KEGG" id="pana:BBH88_15125"/>
<dbReference type="RefSeq" id="WP_006828548.1">
    <property type="nucleotide sequence ID" value="NZ_AJYB01000009.1"/>
</dbReference>
<dbReference type="EMBL" id="CP016534">
    <property type="protein sequence ID" value="ANU11508.1"/>
    <property type="molecule type" value="Genomic_DNA"/>
</dbReference>
<feature type="transmembrane region" description="Helical" evidence="7">
    <location>
        <begin position="76"/>
        <end position="96"/>
    </location>
</feature>
<evidence type="ECO:0000259" key="9">
    <source>
        <dbReference type="Pfam" id="PF16916"/>
    </source>
</evidence>
<feature type="transmembrane region" description="Helical" evidence="7">
    <location>
        <begin position="171"/>
        <end position="197"/>
    </location>
</feature>
<comment type="subcellular location">
    <subcellularLocation>
        <location evidence="1">Membrane</location>
        <topology evidence="1">Multi-pass membrane protein</topology>
    </subcellularLocation>
</comment>
<evidence type="ECO:0000256" key="5">
    <source>
        <dbReference type="ARBA" id="ARBA00023136"/>
    </source>
</evidence>
<reference evidence="10" key="3">
    <citation type="submission" date="2016-10" db="EMBL/GenBank/DDBJ databases">
        <authorList>
            <person name="See-Too W.S."/>
        </authorList>
    </citation>
    <scope>NUCLEOTIDE SEQUENCE</scope>
    <source>
        <strain evidence="10">DSM 14505</strain>
    </source>
</reference>
<feature type="transmembrane region" description="Helical" evidence="7">
    <location>
        <begin position="20"/>
        <end position="43"/>
    </location>
</feature>
<evidence type="ECO:0000256" key="2">
    <source>
        <dbReference type="ARBA" id="ARBA00022448"/>
    </source>
</evidence>
<dbReference type="InterPro" id="IPR036837">
    <property type="entry name" value="Cation_efflux_CTD_sf"/>
</dbReference>
<dbReference type="Pfam" id="PF16916">
    <property type="entry name" value="ZT_dimer"/>
    <property type="match status" value="1"/>
</dbReference>
<reference evidence="11 12" key="1">
    <citation type="journal article" date="2012" name="J. Bacteriol.">
        <title>Genome Sequence of the Antarctic Psychrophile Bacterium Planococcus antarcticus DSM 14505.</title>
        <authorList>
            <person name="Margolles A."/>
            <person name="Gueimonde M."/>
            <person name="Sanchez B."/>
        </authorList>
    </citation>
    <scope>NUCLEOTIDE SEQUENCE [LARGE SCALE GENOMIC DNA]</scope>
    <source>
        <strain evidence="11 12">DSM 14505</strain>
    </source>
</reference>
<keyword evidence="5 7" id="KW-0472">Membrane</keyword>
<feature type="domain" description="Cation efflux protein transmembrane" evidence="8">
    <location>
        <begin position="16"/>
        <end position="225"/>
    </location>
</feature>
<protein>
    <submittedName>
        <fullName evidence="10">Cation diffusion facilitator family transporter</fullName>
    </submittedName>
    <submittedName>
        <fullName evidence="11">Cation efflux family protein</fullName>
    </submittedName>
</protein>
<dbReference type="InterPro" id="IPR002524">
    <property type="entry name" value="Cation_efflux"/>
</dbReference>
<dbReference type="Proteomes" id="UP000004725">
    <property type="component" value="Unassembled WGS sequence"/>
</dbReference>
<dbReference type="InterPro" id="IPR027469">
    <property type="entry name" value="Cation_efflux_TMD_sf"/>
</dbReference>
<dbReference type="PANTHER" id="PTHR13414:SF9">
    <property type="entry name" value="PROTON-COUPLED ZINC ANTIPORTER SLC30A9, MITOCHONDRIAL"/>
    <property type="match status" value="1"/>
</dbReference>
<organism evidence="11 12">
    <name type="scientific">Planococcus antarcticus DSM 14505</name>
    <dbReference type="NCBI Taxonomy" id="1185653"/>
    <lineage>
        <taxon>Bacteria</taxon>
        <taxon>Bacillati</taxon>
        <taxon>Bacillota</taxon>
        <taxon>Bacilli</taxon>
        <taxon>Bacillales</taxon>
        <taxon>Caryophanaceae</taxon>
        <taxon>Planococcus</taxon>
    </lineage>
</organism>
<evidence type="ECO:0000313" key="10">
    <source>
        <dbReference type="EMBL" id="ANU11508.1"/>
    </source>
</evidence>
<feature type="compositionally biased region" description="Basic residues" evidence="6">
    <location>
        <begin position="329"/>
        <end position="340"/>
    </location>
</feature>
<proteinExistence type="predicted"/>
<dbReference type="eggNOG" id="COG0053">
    <property type="taxonomic scope" value="Bacteria"/>
</dbReference>
<dbReference type="SUPFAM" id="SSF161111">
    <property type="entry name" value="Cation efflux protein transmembrane domain-like"/>
    <property type="match status" value="1"/>
</dbReference>
<evidence type="ECO:0000259" key="8">
    <source>
        <dbReference type="Pfam" id="PF01545"/>
    </source>
</evidence>
<dbReference type="NCBIfam" id="TIGR01297">
    <property type="entry name" value="CDF"/>
    <property type="match status" value="1"/>
</dbReference>
<sequence>MKEFFGLLKNGNKPSLTAAIINTFIAIMKGVAFSLTGNVAMFAETMHSIGDAANQYFVFIGSALSKKAPTKRFPNGFGRLLNIVLLGAVLIVGIMAYETAIEGWHQLTQPVQAEGFIISVVVLSIAIILEFFVLYKAGKEILHEAGVKGGAMAPLTTSFTHLDRAKPATKLVFLEDLVATAGGLLALTAVLIAHFIGLLQVEGAASIAIGFMMLYVVGKVFLDNARGAIGETDEQMVNHIAHILSEHPDVRDIKELEVVKEGEFLHVETKIEVDPNLNVTQADALQEHLAEIILSQPSVDDVIVSLDADDGQTQWKHLSKRPASLDKNKQKKARRLARGH</sequence>
<dbReference type="InterPro" id="IPR040177">
    <property type="entry name" value="SLC30A9"/>
</dbReference>
<evidence type="ECO:0000256" key="4">
    <source>
        <dbReference type="ARBA" id="ARBA00022989"/>
    </source>
</evidence>
<evidence type="ECO:0000313" key="13">
    <source>
        <dbReference type="Proteomes" id="UP000092661"/>
    </source>
</evidence>
<dbReference type="GO" id="GO:0008324">
    <property type="term" value="F:monoatomic cation transmembrane transporter activity"/>
    <property type="evidence" value="ECO:0007669"/>
    <property type="project" value="InterPro"/>
</dbReference>
<dbReference type="Proteomes" id="UP000092661">
    <property type="component" value="Chromosome"/>
</dbReference>
<keyword evidence="4 7" id="KW-1133">Transmembrane helix</keyword>
<reference evidence="13" key="2">
    <citation type="submission" date="2016-07" db="EMBL/GenBank/DDBJ databases">
        <authorList>
            <person name="See-Too W.S."/>
        </authorList>
    </citation>
    <scope>NUCLEOTIDE SEQUENCE [LARGE SCALE GENOMIC DNA]</scope>
    <source>
        <strain evidence="13">DSM 14505</strain>
    </source>
</reference>
<evidence type="ECO:0000256" key="6">
    <source>
        <dbReference type="SAM" id="MobiDB-lite"/>
    </source>
</evidence>
<evidence type="ECO:0000256" key="7">
    <source>
        <dbReference type="SAM" id="Phobius"/>
    </source>
</evidence>
<name>A0A1C7DJE3_9BACL</name>
<feature type="transmembrane region" description="Helical" evidence="7">
    <location>
        <begin position="116"/>
        <end position="135"/>
    </location>
</feature>
<evidence type="ECO:0000256" key="1">
    <source>
        <dbReference type="ARBA" id="ARBA00004141"/>
    </source>
</evidence>
<evidence type="ECO:0000313" key="11">
    <source>
        <dbReference type="EMBL" id="EIM08188.1"/>
    </source>
</evidence>
<dbReference type="Pfam" id="PF01545">
    <property type="entry name" value="Cation_efflux"/>
    <property type="match status" value="1"/>
</dbReference>
<dbReference type="EMBL" id="AJYB01000009">
    <property type="protein sequence ID" value="EIM08188.1"/>
    <property type="molecule type" value="Genomic_DNA"/>
</dbReference>
<evidence type="ECO:0000256" key="3">
    <source>
        <dbReference type="ARBA" id="ARBA00022692"/>
    </source>
</evidence>
<feature type="domain" description="Cation efflux protein cytoplasmic" evidence="9">
    <location>
        <begin position="233"/>
        <end position="305"/>
    </location>
</feature>
<accession>A0A1C7DJE3</accession>
<keyword evidence="3 7" id="KW-0812">Transmembrane</keyword>
<dbReference type="GO" id="GO:0006829">
    <property type="term" value="P:zinc ion transport"/>
    <property type="evidence" value="ECO:0007669"/>
    <property type="project" value="InterPro"/>
</dbReference>
<dbReference type="Gene3D" id="1.20.1510.10">
    <property type="entry name" value="Cation efflux protein transmembrane domain"/>
    <property type="match status" value="1"/>
</dbReference>
<dbReference type="Gene3D" id="3.30.70.1350">
    <property type="entry name" value="Cation efflux protein, cytoplasmic domain"/>
    <property type="match status" value="1"/>
</dbReference>
<keyword evidence="2" id="KW-0813">Transport</keyword>
<dbReference type="AlphaFoldDB" id="A0A1C7DJE3"/>